<feature type="region of interest" description="Disordered" evidence="1">
    <location>
        <begin position="1"/>
        <end position="119"/>
    </location>
</feature>
<feature type="compositionally biased region" description="Low complexity" evidence="1">
    <location>
        <begin position="30"/>
        <end position="48"/>
    </location>
</feature>
<gene>
    <name evidence="2" type="ORF">BCIN_16g03100</name>
</gene>
<evidence type="ECO:0000313" key="2">
    <source>
        <dbReference type="EMBL" id="ATZ58566.1"/>
    </source>
</evidence>
<accession>A0A384K6W7</accession>
<sequence>MPERRNPTSANAPVRPSVRRNLFPSHLRTSHTASSTTPSHSYSHTTPTNPAPSHPIPSLPRRPTTSSTSTSAETLRLDHASTFPSHSSHSNDRDANFHSFPHNGHERNGSRNNSTLSFDGTTDIVMRDKNGDFDIGSMMLGGGIDPGGDLSFGDDDEDMVGVEGEEERERQRLNDSIKHHQRDRNRAPSEPAELLEAVRNSLRAKTAALSDDNWMFEAENEGIVR</sequence>
<reference evidence="2 3" key="2">
    <citation type="journal article" date="2012" name="Eukaryot. Cell">
        <title>Genome update of Botrytis cinerea strains B05.10 and T4.</title>
        <authorList>
            <person name="Staats M."/>
            <person name="van Kan J.A."/>
        </authorList>
    </citation>
    <scope>NUCLEOTIDE SEQUENCE [LARGE SCALE GENOMIC DNA]</scope>
    <source>
        <strain evidence="2 3">B05.10</strain>
    </source>
</reference>
<feature type="region of interest" description="Disordered" evidence="1">
    <location>
        <begin position="147"/>
        <end position="191"/>
    </location>
</feature>
<dbReference type="AlphaFoldDB" id="A0A384K6W7"/>
<feature type="compositionally biased region" description="Pro residues" evidence="1">
    <location>
        <begin position="49"/>
        <end position="60"/>
    </location>
</feature>
<dbReference type="VEuPathDB" id="FungiDB:Bcin16g03100"/>
<evidence type="ECO:0000256" key="1">
    <source>
        <dbReference type="SAM" id="MobiDB-lite"/>
    </source>
</evidence>
<dbReference type="EMBL" id="CP009820">
    <property type="protein sequence ID" value="ATZ58566.1"/>
    <property type="molecule type" value="Genomic_DNA"/>
</dbReference>
<reference evidence="2 3" key="3">
    <citation type="journal article" date="2017" name="Mol. Plant Pathol.">
        <title>A gapless genome sequence of the fungus Botrytis cinerea.</title>
        <authorList>
            <person name="Van Kan J.A."/>
            <person name="Stassen J.H."/>
            <person name="Mosbach A."/>
            <person name="Van Der Lee T.A."/>
            <person name="Faino L."/>
            <person name="Farmer A.D."/>
            <person name="Papasotiriou D.G."/>
            <person name="Zhou S."/>
            <person name="Seidl M.F."/>
            <person name="Cottam E."/>
            <person name="Edel D."/>
            <person name="Hahn M."/>
            <person name="Schwartz D.C."/>
            <person name="Dietrich R.A."/>
            <person name="Widdison S."/>
            <person name="Scalliet G."/>
        </authorList>
    </citation>
    <scope>NUCLEOTIDE SEQUENCE [LARGE SCALE GENOMIC DNA]</scope>
    <source>
        <strain evidence="2 3">B05.10</strain>
    </source>
</reference>
<dbReference type="RefSeq" id="XP_001545093.1">
    <property type="nucleotide sequence ID" value="XM_001545043.2"/>
</dbReference>
<name>A0A384K6W7_BOTFB</name>
<dbReference type="OrthoDB" id="4188844at2759"/>
<dbReference type="KEGG" id="bfu:BCIN_16g03100"/>
<dbReference type="Proteomes" id="UP000001798">
    <property type="component" value="Chromosome 16"/>
</dbReference>
<feature type="compositionally biased region" description="Acidic residues" evidence="1">
    <location>
        <begin position="152"/>
        <end position="166"/>
    </location>
</feature>
<feature type="compositionally biased region" description="Polar residues" evidence="1">
    <location>
        <begin position="110"/>
        <end position="119"/>
    </location>
</feature>
<feature type="compositionally biased region" description="Basic and acidic residues" evidence="1">
    <location>
        <begin position="167"/>
        <end position="178"/>
    </location>
</feature>
<dbReference type="OMA" id="MFEPEKD"/>
<dbReference type="GeneID" id="5425546"/>
<feature type="compositionally biased region" description="Low complexity" evidence="1">
    <location>
        <begin position="61"/>
        <end position="74"/>
    </location>
</feature>
<evidence type="ECO:0000313" key="3">
    <source>
        <dbReference type="Proteomes" id="UP000001798"/>
    </source>
</evidence>
<protein>
    <submittedName>
        <fullName evidence="2">Uncharacterized protein</fullName>
    </submittedName>
</protein>
<organism evidence="2 3">
    <name type="scientific">Botryotinia fuckeliana (strain B05.10)</name>
    <name type="common">Noble rot fungus</name>
    <name type="synonym">Botrytis cinerea</name>
    <dbReference type="NCBI Taxonomy" id="332648"/>
    <lineage>
        <taxon>Eukaryota</taxon>
        <taxon>Fungi</taxon>
        <taxon>Dikarya</taxon>
        <taxon>Ascomycota</taxon>
        <taxon>Pezizomycotina</taxon>
        <taxon>Leotiomycetes</taxon>
        <taxon>Helotiales</taxon>
        <taxon>Sclerotiniaceae</taxon>
        <taxon>Botrytis</taxon>
    </lineage>
</organism>
<reference evidence="2 3" key="1">
    <citation type="journal article" date="2011" name="PLoS Genet.">
        <title>Genomic analysis of the necrotrophic fungal pathogens Sclerotinia sclerotiorum and Botrytis cinerea.</title>
        <authorList>
            <person name="Amselem J."/>
            <person name="Cuomo C.A."/>
            <person name="van Kan J.A."/>
            <person name="Viaud M."/>
            <person name="Benito E.P."/>
            <person name="Couloux A."/>
            <person name="Coutinho P.M."/>
            <person name="de Vries R.P."/>
            <person name="Dyer P.S."/>
            <person name="Fillinger S."/>
            <person name="Fournier E."/>
            <person name="Gout L."/>
            <person name="Hahn M."/>
            <person name="Kohn L."/>
            <person name="Lapalu N."/>
            <person name="Plummer K.M."/>
            <person name="Pradier J.M."/>
            <person name="Quevillon E."/>
            <person name="Sharon A."/>
            <person name="Simon A."/>
            <person name="ten Have A."/>
            <person name="Tudzynski B."/>
            <person name="Tudzynski P."/>
            <person name="Wincker P."/>
            <person name="Andrew M."/>
            <person name="Anthouard V."/>
            <person name="Beever R.E."/>
            <person name="Beffa R."/>
            <person name="Benoit I."/>
            <person name="Bouzid O."/>
            <person name="Brault B."/>
            <person name="Chen Z."/>
            <person name="Choquer M."/>
            <person name="Collemare J."/>
            <person name="Cotton P."/>
            <person name="Danchin E.G."/>
            <person name="Da Silva C."/>
            <person name="Gautier A."/>
            <person name="Giraud C."/>
            <person name="Giraud T."/>
            <person name="Gonzalez C."/>
            <person name="Grossetete S."/>
            <person name="Guldener U."/>
            <person name="Henrissat B."/>
            <person name="Howlett B.J."/>
            <person name="Kodira C."/>
            <person name="Kretschmer M."/>
            <person name="Lappartient A."/>
            <person name="Leroch M."/>
            <person name="Levis C."/>
            <person name="Mauceli E."/>
            <person name="Neuveglise C."/>
            <person name="Oeser B."/>
            <person name="Pearson M."/>
            <person name="Poulain J."/>
            <person name="Poussereau N."/>
            <person name="Quesneville H."/>
            <person name="Rascle C."/>
            <person name="Schumacher J."/>
            <person name="Segurens B."/>
            <person name="Sexton A."/>
            <person name="Silva E."/>
            <person name="Sirven C."/>
            <person name="Soanes D.M."/>
            <person name="Talbot N.J."/>
            <person name="Templeton M."/>
            <person name="Yandava C."/>
            <person name="Yarden O."/>
            <person name="Zeng Q."/>
            <person name="Rollins J.A."/>
            <person name="Lebrun M.H."/>
            <person name="Dickman M."/>
        </authorList>
    </citation>
    <scope>NUCLEOTIDE SEQUENCE [LARGE SCALE GENOMIC DNA]</scope>
    <source>
        <strain evidence="2 3">B05.10</strain>
    </source>
</reference>
<keyword evidence="3" id="KW-1185">Reference proteome</keyword>
<proteinExistence type="predicted"/>